<keyword evidence="3" id="KW-0964">Secreted</keyword>
<sequence>MGNISAETWQILNQKHSEFLLRLAIDALLNTTNIIGFRENAQQINRMICNILPVPEGKFFISQAVDSVQTKFEEKSLPARSNVYTDIVLGCLILGESFFHLGINIQEVPSISFLKEEIKKKKENDFRGIDPDNLKLWKVEIPAGDNRLKQLMSNAEIDIDSIAKDLGGAVFLDPMLNITRYFPETYNPPEEHVHILVQPPKPATTGKRKMVEDEDEEFRAKKEKLQQQDMEKFRNLIESLSTINTQDQVFKVPKLPGDDGDMAIYNRTCYKYLCKFILEDKEYKRYLVTGNPGVGKTFFGRLMLIELLKNNKAVLLDYETITVWVYPSGEIYKIENKTLYRQIAEQPDVWCIIDGKRDQVGHDFSNGKLIMVSSPKKAIIGDFAKQWCAELFMPTWNEDELKDCWKHLYERRLTLKSLGDKFKLCGGIARWIFTISLENIEMAIEKAIKTVKSEILFHQGQVLSGDEYTHKLIHIHTNIEEMGKFSPYTTSTCFFASKYVADRCLEQLQLNHKKELFDFINNSKDITQLGGFRGTLFEMVAHTIIRQGGDFRVRELTDDGTGSESIHSFDSLEENFFDNIGEIQGQVKYFRPTSKTFESIDSYAHTNNLFQVTVSRKHSIKQDGLRAIKGILDEDFDVRIYFVLPSEIFRTFKRKQSYENKGEGKVFDSWIYNITQYALCVNLEY</sequence>
<evidence type="ECO:0000256" key="3">
    <source>
        <dbReference type="ARBA" id="ARBA00022525"/>
    </source>
</evidence>
<evidence type="ECO:0000256" key="2">
    <source>
        <dbReference type="ARBA" id="ARBA00004613"/>
    </source>
</evidence>
<comment type="caution">
    <text evidence="5">The sequence shown here is derived from an EMBL/GenBank/DDBJ whole genome shotgun (WGS) entry which is preliminary data.</text>
</comment>
<protein>
    <submittedName>
        <fullName evidence="5">15815_t:CDS:1</fullName>
    </submittedName>
</protein>
<dbReference type="AlphaFoldDB" id="A0A9W4SJH6"/>
<dbReference type="GO" id="GO:0043657">
    <property type="term" value="C:host cell"/>
    <property type="evidence" value="ECO:0007669"/>
    <property type="project" value="UniProtKB-SubCell"/>
</dbReference>
<comment type="subcellular location">
    <subcellularLocation>
        <location evidence="1">Host cell</location>
    </subcellularLocation>
    <subcellularLocation>
        <location evidence="2">Secreted</location>
    </subcellularLocation>
</comment>
<dbReference type="InterPro" id="IPR027417">
    <property type="entry name" value="P-loop_NTPase"/>
</dbReference>
<keyword evidence="6" id="KW-1185">Reference proteome</keyword>
<evidence type="ECO:0000313" key="5">
    <source>
        <dbReference type="EMBL" id="CAI2171776.1"/>
    </source>
</evidence>
<dbReference type="SUPFAM" id="SSF52540">
    <property type="entry name" value="P-loop containing nucleoside triphosphate hydrolases"/>
    <property type="match status" value="1"/>
</dbReference>
<name>A0A9W4SJH6_9GLOM</name>
<dbReference type="OrthoDB" id="2442361at2759"/>
<dbReference type="Pfam" id="PF20147">
    <property type="entry name" value="Crinkler"/>
    <property type="match status" value="1"/>
</dbReference>
<dbReference type="PANTHER" id="PTHR33129:SF1">
    <property type="entry name" value="ATP-BINDING PROTEIN"/>
    <property type="match status" value="1"/>
</dbReference>
<accession>A0A9W4SJH6</accession>
<gene>
    <name evidence="5" type="ORF">FWILDA_LOCUS5249</name>
</gene>
<evidence type="ECO:0000313" key="6">
    <source>
        <dbReference type="Proteomes" id="UP001153678"/>
    </source>
</evidence>
<feature type="domain" description="Crinkler effector protein N-terminal" evidence="4">
    <location>
        <begin position="88"/>
        <end position="198"/>
    </location>
</feature>
<dbReference type="EMBL" id="CAMKVN010000858">
    <property type="protein sequence ID" value="CAI2171776.1"/>
    <property type="molecule type" value="Genomic_DNA"/>
</dbReference>
<reference evidence="5" key="1">
    <citation type="submission" date="2022-08" db="EMBL/GenBank/DDBJ databases">
        <authorList>
            <person name="Kallberg Y."/>
            <person name="Tangrot J."/>
            <person name="Rosling A."/>
        </authorList>
    </citation>
    <scope>NUCLEOTIDE SEQUENCE</scope>
    <source>
        <strain evidence="5">Wild A</strain>
    </source>
</reference>
<dbReference type="GO" id="GO:0005576">
    <property type="term" value="C:extracellular region"/>
    <property type="evidence" value="ECO:0007669"/>
    <property type="project" value="UniProtKB-SubCell"/>
</dbReference>
<proteinExistence type="predicted"/>
<dbReference type="InterPro" id="IPR052980">
    <property type="entry name" value="Crinkler_effector"/>
</dbReference>
<dbReference type="InterPro" id="IPR045379">
    <property type="entry name" value="Crinkler_N"/>
</dbReference>
<evidence type="ECO:0000256" key="1">
    <source>
        <dbReference type="ARBA" id="ARBA00004340"/>
    </source>
</evidence>
<dbReference type="PANTHER" id="PTHR33129">
    <property type="entry name" value="PROTEIN KINASE DOMAIN-CONTAINING PROTEIN-RELATED"/>
    <property type="match status" value="1"/>
</dbReference>
<dbReference type="Proteomes" id="UP001153678">
    <property type="component" value="Unassembled WGS sequence"/>
</dbReference>
<organism evidence="5 6">
    <name type="scientific">Funneliformis geosporum</name>
    <dbReference type="NCBI Taxonomy" id="1117311"/>
    <lineage>
        <taxon>Eukaryota</taxon>
        <taxon>Fungi</taxon>
        <taxon>Fungi incertae sedis</taxon>
        <taxon>Mucoromycota</taxon>
        <taxon>Glomeromycotina</taxon>
        <taxon>Glomeromycetes</taxon>
        <taxon>Glomerales</taxon>
        <taxon>Glomeraceae</taxon>
        <taxon>Funneliformis</taxon>
    </lineage>
</organism>
<evidence type="ECO:0000259" key="4">
    <source>
        <dbReference type="Pfam" id="PF20147"/>
    </source>
</evidence>